<dbReference type="STRING" id="1104324.P186_1999"/>
<dbReference type="PANTHER" id="PTHR42700:SF1">
    <property type="entry name" value="SULFATE ADENYLYLTRANSFERASE"/>
    <property type="match status" value="1"/>
</dbReference>
<feature type="binding site" evidence="5">
    <location>
        <begin position="14"/>
        <end position="21"/>
    </location>
    <ligand>
        <name>ATP</name>
        <dbReference type="ChEBI" id="CHEBI:30616"/>
    </ligand>
</feature>
<dbReference type="Gene3D" id="3.40.50.300">
    <property type="entry name" value="P-loop containing nucleotide triphosphate hydrolases"/>
    <property type="match status" value="1"/>
</dbReference>
<evidence type="ECO:0000256" key="5">
    <source>
        <dbReference type="HAMAP-Rule" id="MF_00065"/>
    </source>
</evidence>
<reference evidence="8 9" key="1">
    <citation type="journal article" date="2012" name="J. Bacteriol.">
        <title>Complete genome sequence of strain 1860, a crenarchaeon of the genus pyrobaculum able to grow with various electron acceptors.</title>
        <authorList>
            <person name="Mardanov A.V."/>
            <person name="Gumerov V.M."/>
            <person name="Slobodkina G.B."/>
            <person name="Beletsky A.V."/>
            <person name="Bonch-Osmolovskaya E.A."/>
            <person name="Ravin N.V."/>
            <person name="Skryabin K.G."/>
        </authorList>
    </citation>
    <scope>NUCLEOTIDE SEQUENCE [LARGE SCALE GENOMIC DNA]</scope>
    <source>
        <strain evidence="8 9">1860</strain>
    </source>
</reference>
<dbReference type="Proteomes" id="UP000005867">
    <property type="component" value="Chromosome"/>
</dbReference>
<dbReference type="EC" id="2.7.1.25" evidence="1 5"/>
<name>G7VI35_9CREN</name>
<dbReference type="GO" id="GO:0004020">
    <property type="term" value="F:adenylylsulfate kinase activity"/>
    <property type="evidence" value="ECO:0007669"/>
    <property type="project" value="UniProtKB-UniRule"/>
</dbReference>
<dbReference type="PANTHER" id="PTHR42700">
    <property type="entry name" value="SULFATE ADENYLYLTRANSFERASE"/>
    <property type="match status" value="1"/>
</dbReference>
<dbReference type="HOGENOM" id="CLU_046932_2_3_2"/>
<dbReference type="GO" id="GO:0004781">
    <property type="term" value="F:sulfate adenylyltransferase (ATP) activity"/>
    <property type="evidence" value="ECO:0007669"/>
    <property type="project" value="TreeGrafter"/>
</dbReference>
<dbReference type="GO" id="GO:0010134">
    <property type="term" value="P:sulfate assimilation via adenylyl sulfate reduction"/>
    <property type="evidence" value="ECO:0007669"/>
    <property type="project" value="TreeGrafter"/>
</dbReference>
<proteinExistence type="inferred from homology"/>
<evidence type="ECO:0000313" key="9">
    <source>
        <dbReference type="Proteomes" id="UP000005867"/>
    </source>
</evidence>
<evidence type="ECO:0000313" key="8">
    <source>
        <dbReference type="EMBL" id="AET33395.1"/>
    </source>
</evidence>
<keyword evidence="2 5" id="KW-0808">Transferase</keyword>
<dbReference type="EMBL" id="CP003098">
    <property type="protein sequence ID" value="AET33395.1"/>
    <property type="molecule type" value="Genomic_DNA"/>
</dbReference>
<keyword evidence="4 5" id="KW-0067">ATP-binding</keyword>
<comment type="function">
    <text evidence="5 6">Catalyzes the synthesis of activated sulfate.</text>
</comment>
<dbReference type="GO" id="GO:0070814">
    <property type="term" value="P:hydrogen sulfide biosynthetic process"/>
    <property type="evidence" value="ECO:0007669"/>
    <property type="project" value="UniProtKB-UniRule"/>
</dbReference>
<evidence type="ECO:0000256" key="3">
    <source>
        <dbReference type="ARBA" id="ARBA00022741"/>
    </source>
</evidence>
<evidence type="ECO:0000259" key="7">
    <source>
        <dbReference type="Pfam" id="PF01583"/>
    </source>
</evidence>
<dbReference type="RefSeq" id="WP_014289220.1">
    <property type="nucleotide sequence ID" value="NC_016645.1"/>
</dbReference>
<dbReference type="CDD" id="cd02027">
    <property type="entry name" value="APSK"/>
    <property type="match status" value="1"/>
</dbReference>
<dbReference type="InterPro" id="IPR027417">
    <property type="entry name" value="P-loop_NTPase"/>
</dbReference>
<dbReference type="AlphaFoldDB" id="G7VI35"/>
<dbReference type="eggNOG" id="arCOG01040">
    <property type="taxonomic scope" value="Archaea"/>
</dbReference>
<evidence type="ECO:0000256" key="2">
    <source>
        <dbReference type="ARBA" id="ARBA00022679"/>
    </source>
</evidence>
<dbReference type="GO" id="GO:0005737">
    <property type="term" value="C:cytoplasm"/>
    <property type="evidence" value="ECO:0007669"/>
    <property type="project" value="TreeGrafter"/>
</dbReference>
<dbReference type="InterPro" id="IPR002891">
    <property type="entry name" value="APS"/>
</dbReference>
<feature type="domain" description="APS kinase" evidence="7">
    <location>
        <begin position="6"/>
        <end position="156"/>
    </location>
</feature>
<dbReference type="KEGG" id="pyr:P186_1999"/>
<comment type="similarity">
    <text evidence="5 6">Belongs to the APS kinase family.</text>
</comment>
<sequence length="183" mass="20368">MRCLERGFVVWLTGLPASGKSTIAQLAAARVREVGVRAEVLDGDWARSTISTDVGFSRDDRRRHLLRVAWVTRLLARNGVAVFAAFVSPYRDVRAEVRRIVEEEVPFFEVYVKVSLGEAVRRDPKGLYRRALAGEVKNFTGVDDPYEEPESPDLVLVNEGVPVEVSVGRLLGFLADLGVLPKF</sequence>
<organism evidence="8 9">
    <name type="scientific">Pyrobaculum ferrireducens</name>
    <dbReference type="NCBI Taxonomy" id="1104324"/>
    <lineage>
        <taxon>Archaea</taxon>
        <taxon>Thermoproteota</taxon>
        <taxon>Thermoprotei</taxon>
        <taxon>Thermoproteales</taxon>
        <taxon>Thermoproteaceae</taxon>
        <taxon>Pyrobaculum</taxon>
    </lineage>
</organism>
<dbReference type="InterPro" id="IPR050512">
    <property type="entry name" value="Sulf_AdTrans/APS_kinase"/>
</dbReference>
<comment type="catalytic activity">
    <reaction evidence="5 6">
        <text>adenosine 5'-phosphosulfate + ATP = 3'-phosphoadenylyl sulfate + ADP + H(+)</text>
        <dbReference type="Rhea" id="RHEA:24152"/>
        <dbReference type="ChEBI" id="CHEBI:15378"/>
        <dbReference type="ChEBI" id="CHEBI:30616"/>
        <dbReference type="ChEBI" id="CHEBI:58243"/>
        <dbReference type="ChEBI" id="CHEBI:58339"/>
        <dbReference type="ChEBI" id="CHEBI:456216"/>
        <dbReference type="EC" id="2.7.1.25"/>
    </reaction>
</comment>
<dbReference type="UniPathway" id="UPA00140">
    <property type="reaction ID" value="UER00205"/>
</dbReference>
<protein>
    <recommendedName>
        <fullName evidence="1 5">Adenylyl-sulfate kinase</fullName>
        <ecNumber evidence="1 5">2.7.1.25</ecNumber>
    </recommendedName>
    <alternativeName>
        <fullName evidence="5">APS kinase</fullName>
    </alternativeName>
    <alternativeName>
        <fullName evidence="5">ATP adenosine-5'-phosphosulfate 3'-phosphotransferase</fullName>
    </alternativeName>
    <alternativeName>
        <fullName evidence="5">Adenosine-5'-phosphosulfate kinase</fullName>
    </alternativeName>
</protein>
<dbReference type="GeneID" id="11596488"/>
<dbReference type="SUPFAM" id="SSF52540">
    <property type="entry name" value="P-loop containing nucleoside triphosphate hydrolases"/>
    <property type="match status" value="1"/>
</dbReference>
<dbReference type="Pfam" id="PF01583">
    <property type="entry name" value="APS_kinase"/>
    <property type="match status" value="1"/>
</dbReference>
<dbReference type="InterPro" id="IPR059117">
    <property type="entry name" value="APS_kinase_dom"/>
</dbReference>
<evidence type="ECO:0000256" key="6">
    <source>
        <dbReference type="RuleBase" id="RU004347"/>
    </source>
</evidence>
<keyword evidence="5" id="KW-0597">Phosphoprotein</keyword>
<keyword evidence="3 5" id="KW-0547">Nucleotide-binding</keyword>
<dbReference type="GO" id="GO:0005524">
    <property type="term" value="F:ATP binding"/>
    <property type="evidence" value="ECO:0007669"/>
    <property type="project" value="UniProtKB-UniRule"/>
</dbReference>
<keyword evidence="9" id="KW-1185">Reference proteome</keyword>
<evidence type="ECO:0000256" key="1">
    <source>
        <dbReference type="ARBA" id="ARBA00012121"/>
    </source>
</evidence>
<dbReference type="NCBIfam" id="TIGR00455">
    <property type="entry name" value="apsK"/>
    <property type="match status" value="1"/>
</dbReference>
<gene>
    <name evidence="5" type="primary">cysC</name>
    <name evidence="8" type="ORF">P186_1999</name>
</gene>
<dbReference type="GO" id="GO:0019379">
    <property type="term" value="P:sulfate assimilation, phosphoadenylyl sulfate reduction by phosphoadenylyl-sulfate reductase (thioredoxin)"/>
    <property type="evidence" value="ECO:0007669"/>
    <property type="project" value="TreeGrafter"/>
</dbReference>
<evidence type="ECO:0000256" key="4">
    <source>
        <dbReference type="ARBA" id="ARBA00022840"/>
    </source>
</evidence>
<dbReference type="HAMAP" id="MF_00065">
    <property type="entry name" value="Adenylyl_sulf_kinase"/>
    <property type="match status" value="1"/>
</dbReference>
<comment type="pathway">
    <text evidence="5 6">Sulfur metabolism; hydrogen sulfide biosynthesis; sulfite from sulfate: step 2/3.</text>
</comment>
<dbReference type="OrthoDB" id="28808at2157"/>
<keyword evidence="5 6" id="KW-0418">Kinase</keyword>
<accession>G7VI35</accession>
<feature type="active site" description="Phosphoserine intermediate" evidence="5">
    <location>
        <position position="88"/>
    </location>
</feature>